<organism evidence="1 2">
    <name type="scientific">Exidia glandulosa HHB12029</name>
    <dbReference type="NCBI Taxonomy" id="1314781"/>
    <lineage>
        <taxon>Eukaryota</taxon>
        <taxon>Fungi</taxon>
        <taxon>Dikarya</taxon>
        <taxon>Basidiomycota</taxon>
        <taxon>Agaricomycotina</taxon>
        <taxon>Agaricomycetes</taxon>
        <taxon>Auriculariales</taxon>
        <taxon>Exidiaceae</taxon>
        <taxon>Exidia</taxon>
    </lineage>
</organism>
<keyword evidence="2" id="KW-1185">Reference proteome</keyword>
<gene>
    <name evidence="1" type="ORF">EXIGLDRAFT_724776</name>
</gene>
<dbReference type="Proteomes" id="UP000077266">
    <property type="component" value="Unassembled WGS sequence"/>
</dbReference>
<dbReference type="InParanoid" id="A0A165EAM1"/>
<name>A0A165EAM1_EXIGL</name>
<dbReference type="EMBL" id="KV426155">
    <property type="protein sequence ID" value="KZV86464.1"/>
    <property type="molecule type" value="Genomic_DNA"/>
</dbReference>
<evidence type="ECO:0000313" key="1">
    <source>
        <dbReference type="EMBL" id="KZV86464.1"/>
    </source>
</evidence>
<reference evidence="1 2" key="1">
    <citation type="journal article" date="2016" name="Mol. Biol. Evol.">
        <title>Comparative Genomics of Early-Diverging Mushroom-Forming Fungi Provides Insights into the Origins of Lignocellulose Decay Capabilities.</title>
        <authorList>
            <person name="Nagy L.G."/>
            <person name="Riley R."/>
            <person name="Tritt A."/>
            <person name="Adam C."/>
            <person name="Daum C."/>
            <person name="Floudas D."/>
            <person name="Sun H."/>
            <person name="Yadav J.S."/>
            <person name="Pangilinan J."/>
            <person name="Larsson K.H."/>
            <person name="Matsuura K."/>
            <person name="Barry K."/>
            <person name="Labutti K."/>
            <person name="Kuo R."/>
            <person name="Ohm R.A."/>
            <person name="Bhattacharya S.S."/>
            <person name="Shirouzu T."/>
            <person name="Yoshinaga Y."/>
            <person name="Martin F.M."/>
            <person name="Grigoriev I.V."/>
            <person name="Hibbett D.S."/>
        </authorList>
    </citation>
    <scope>NUCLEOTIDE SEQUENCE [LARGE SCALE GENOMIC DNA]</scope>
    <source>
        <strain evidence="1 2">HHB12029</strain>
    </source>
</reference>
<accession>A0A165EAM1</accession>
<evidence type="ECO:0000313" key="2">
    <source>
        <dbReference type="Proteomes" id="UP000077266"/>
    </source>
</evidence>
<dbReference type="AlphaFoldDB" id="A0A165EAM1"/>
<sequence>MYESVPIRRGLMLAYSTTRVAPDDSARHWDHLASLLVASLSARTIEHALASAATLDDLNARWSHFETNAESKLTRPGQLSTLQTFYAQHLVRLGARDAAAKFVARYPAHAYVAWMFEPGELGNDSKDEEIEAATRRNREIVSDLHANGLDFRRVLFVMSPNSSFYRNR</sequence>
<proteinExistence type="predicted"/>
<protein>
    <submittedName>
        <fullName evidence="1">Uncharacterized protein</fullName>
    </submittedName>
</protein>